<dbReference type="GO" id="GO:0005829">
    <property type="term" value="C:cytosol"/>
    <property type="evidence" value="ECO:0007669"/>
    <property type="project" value="TreeGrafter"/>
</dbReference>
<dbReference type="STRING" id="660518.SAMN05216218_102246"/>
<keyword evidence="3" id="KW-0282">Flagellum</keyword>
<accession>A0A1G7GZ29</accession>
<dbReference type="RefSeq" id="WP_092688186.1">
    <property type="nucleotide sequence ID" value="NZ_FNBK01000002.1"/>
</dbReference>
<feature type="compositionally biased region" description="Acidic residues" evidence="1">
    <location>
        <begin position="374"/>
        <end position="390"/>
    </location>
</feature>
<protein>
    <submittedName>
        <fullName evidence="3">MinD-like ATPase involved in chromosome partitioning or flagellar assembly</fullName>
    </submittedName>
</protein>
<evidence type="ECO:0000313" key="4">
    <source>
        <dbReference type="Proteomes" id="UP000199076"/>
    </source>
</evidence>
<dbReference type="GO" id="GO:0016887">
    <property type="term" value="F:ATP hydrolysis activity"/>
    <property type="evidence" value="ECO:0007669"/>
    <property type="project" value="TreeGrafter"/>
</dbReference>
<dbReference type="Pfam" id="PF13614">
    <property type="entry name" value="AAA_31"/>
    <property type="match status" value="1"/>
</dbReference>
<dbReference type="GO" id="GO:0009898">
    <property type="term" value="C:cytoplasmic side of plasma membrane"/>
    <property type="evidence" value="ECO:0007669"/>
    <property type="project" value="TreeGrafter"/>
</dbReference>
<dbReference type="AlphaFoldDB" id="A0A1G7GZ29"/>
<dbReference type="OrthoDB" id="31168at2157"/>
<keyword evidence="3" id="KW-0966">Cell projection</keyword>
<evidence type="ECO:0000259" key="2">
    <source>
        <dbReference type="Pfam" id="PF13614"/>
    </source>
</evidence>
<keyword evidence="4" id="KW-1185">Reference proteome</keyword>
<evidence type="ECO:0000313" key="3">
    <source>
        <dbReference type="EMBL" id="SDE93351.1"/>
    </source>
</evidence>
<dbReference type="GO" id="GO:0051782">
    <property type="term" value="P:negative regulation of cell division"/>
    <property type="evidence" value="ECO:0007669"/>
    <property type="project" value="TreeGrafter"/>
</dbReference>
<sequence length="432" mass="42819">MGDGVYAIAGGKGGVGKTTTAINLGVVLGQAGYEVVVVDADLAMPDVGRQLHVDHERGLHSVLAEDTAVREAVVDGPGGLAVVPGDRDLASFADADPARLRKVFNLLGIAYDVVLVDTAPGLQNEGVMTYQAVDGVVLVTTPEPNAVEDMEKTGQLAADVGADLLGAVVTHGEGRRAREAASELDSGLLGVVPHHTTGGPITAVAPDDAAADAYRRIGAALPAVDAEAVVPDHVSDVARSESGANGTASADSDTGDADGEPTAADASENGDTDGAVAAPADTAETGGPDAENDDTDDSAGTAGAADDSDGTEPVVDGDRAESADAEPDERVEGTDGTDAVASAPGDDTERAGSDTAESRLTAEIPRATAVAGDGPDEADGSSTDETEDDVLDHVDDAVESATEAAGDDDGGAAADLDDESDGFDLGSNGSGS</sequence>
<dbReference type="InterPro" id="IPR027417">
    <property type="entry name" value="P-loop_NTPase"/>
</dbReference>
<dbReference type="Proteomes" id="UP000199076">
    <property type="component" value="Unassembled WGS sequence"/>
</dbReference>
<proteinExistence type="predicted"/>
<feature type="domain" description="AAA" evidence="2">
    <location>
        <begin position="6"/>
        <end position="151"/>
    </location>
</feature>
<name>A0A1G7GZ29_9EURY</name>
<keyword evidence="3" id="KW-0969">Cilium</keyword>
<dbReference type="GO" id="GO:0005524">
    <property type="term" value="F:ATP binding"/>
    <property type="evidence" value="ECO:0007669"/>
    <property type="project" value="TreeGrafter"/>
</dbReference>
<dbReference type="Gene3D" id="3.40.50.300">
    <property type="entry name" value="P-loop containing nucleotide triphosphate hydrolases"/>
    <property type="match status" value="1"/>
</dbReference>
<feature type="compositionally biased region" description="Acidic residues" evidence="1">
    <location>
        <begin position="405"/>
        <end position="422"/>
    </location>
</feature>
<feature type="compositionally biased region" description="Basic and acidic residues" evidence="1">
    <location>
        <begin position="316"/>
        <end position="333"/>
    </location>
</feature>
<feature type="region of interest" description="Disordered" evidence="1">
    <location>
        <begin position="236"/>
        <end position="432"/>
    </location>
</feature>
<evidence type="ECO:0000256" key="1">
    <source>
        <dbReference type="SAM" id="MobiDB-lite"/>
    </source>
</evidence>
<organism evidence="3 4">
    <name type="scientific">Halorientalis regularis</name>
    <dbReference type="NCBI Taxonomy" id="660518"/>
    <lineage>
        <taxon>Archaea</taxon>
        <taxon>Methanobacteriati</taxon>
        <taxon>Methanobacteriota</taxon>
        <taxon>Stenosarchaea group</taxon>
        <taxon>Halobacteria</taxon>
        <taxon>Halobacteriales</taxon>
        <taxon>Haloarculaceae</taxon>
        <taxon>Halorientalis</taxon>
    </lineage>
</organism>
<dbReference type="InterPro" id="IPR050625">
    <property type="entry name" value="ParA/MinD_ATPase"/>
</dbReference>
<dbReference type="PANTHER" id="PTHR43384:SF10">
    <property type="entry name" value="ATPASE INVOLVED IN CHROMOSOME PARTITIONING, PARA_MIND FAMILY"/>
    <property type="match status" value="1"/>
</dbReference>
<dbReference type="SUPFAM" id="SSF52540">
    <property type="entry name" value="P-loop containing nucleoside triphosphate hydrolases"/>
    <property type="match status" value="1"/>
</dbReference>
<dbReference type="EMBL" id="FNBK01000002">
    <property type="protein sequence ID" value="SDE93351.1"/>
    <property type="molecule type" value="Genomic_DNA"/>
</dbReference>
<gene>
    <name evidence="3" type="ORF">SAMN05216218_102246</name>
</gene>
<dbReference type="PANTHER" id="PTHR43384">
    <property type="entry name" value="SEPTUM SITE-DETERMINING PROTEIN MIND HOMOLOG, CHLOROPLASTIC-RELATED"/>
    <property type="match status" value="1"/>
</dbReference>
<dbReference type="InterPro" id="IPR025669">
    <property type="entry name" value="AAA_dom"/>
</dbReference>
<reference evidence="4" key="1">
    <citation type="submission" date="2016-10" db="EMBL/GenBank/DDBJ databases">
        <authorList>
            <person name="Varghese N."/>
            <person name="Submissions S."/>
        </authorList>
    </citation>
    <scope>NUCLEOTIDE SEQUENCE [LARGE SCALE GENOMIC DNA]</scope>
    <source>
        <strain evidence="4">IBRC-M 10760</strain>
    </source>
</reference>